<accession>Q5FKB7</accession>
<dbReference type="EC" id="2.7.1.35" evidence="1"/>
<dbReference type="GO" id="GO:0008478">
    <property type="term" value="F:pyridoxal kinase activity"/>
    <property type="evidence" value="ECO:0007669"/>
    <property type="project" value="UniProtKB-EC"/>
</dbReference>
<evidence type="ECO:0000256" key="1">
    <source>
        <dbReference type="ARBA" id="ARBA00012104"/>
    </source>
</evidence>
<dbReference type="GO" id="GO:0009443">
    <property type="term" value="P:pyridoxal 5'-phosphate salvage"/>
    <property type="evidence" value="ECO:0007669"/>
    <property type="project" value="InterPro"/>
</dbReference>
<dbReference type="PANTHER" id="PTHR10534">
    <property type="entry name" value="PYRIDOXAL KINASE"/>
    <property type="match status" value="1"/>
</dbReference>
<dbReference type="HOGENOM" id="CLU_046496_2_0_9"/>
<sequence>MIGVKVKVINGGVLISQDLSCAGQVSTSVALPILGACGARPTVLPTAILSTHTGFKDNTYLDLSNEMSRIMSHWQKIDLEFKAIYLGYLGKEALDFWIKNIEQIIRTNQVVLIDPAMADHGKMYRGLDTDYIKKMRQLIFKATILTPNITEAAFLLNEDIPENSLEKAQVLAEKLVQRFAIPNVIITGITLSKDKIGEVGITKEGKWSIIQEKMPGDFFGTGDMFASAFLAAVLYGKNLEKSCAIAAEFVKLAIIDMDQKLESLFGPNYAAGLPWLLSELEK</sequence>
<dbReference type="InterPro" id="IPR013749">
    <property type="entry name" value="PM/HMP-P_kinase-1"/>
</dbReference>
<dbReference type="InterPro" id="IPR029056">
    <property type="entry name" value="Ribokinase-like"/>
</dbReference>
<evidence type="ECO:0000259" key="6">
    <source>
        <dbReference type="Pfam" id="PF08543"/>
    </source>
</evidence>
<evidence type="ECO:0000313" key="7">
    <source>
        <dbReference type="EMBL" id="AAV42857.1"/>
    </source>
</evidence>
<keyword evidence="5" id="KW-0067">ATP-binding</keyword>
<evidence type="ECO:0000256" key="2">
    <source>
        <dbReference type="ARBA" id="ARBA00022679"/>
    </source>
</evidence>
<protein>
    <recommendedName>
        <fullName evidence="1">pyridoxal kinase</fullName>
        <ecNumber evidence="1">2.7.1.35</ecNumber>
    </recommendedName>
</protein>
<organism evidence="8">
    <name type="scientific">Lactobacillus acidophilus (strain ATCC 700396 / NCK56 / N2 / NCFM)</name>
    <dbReference type="NCBI Taxonomy" id="272621"/>
    <lineage>
        <taxon>Bacteria</taxon>
        <taxon>Bacillati</taxon>
        <taxon>Bacillota</taxon>
        <taxon>Bacilli</taxon>
        <taxon>Lactobacillales</taxon>
        <taxon>Lactobacillaceae</taxon>
        <taxon>Lactobacillus</taxon>
    </lineage>
</organism>
<dbReference type="GeneID" id="93289880"/>
<evidence type="ECO:0000256" key="5">
    <source>
        <dbReference type="ARBA" id="ARBA00022840"/>
    </source>
</evidence>
<keyword evidence="2 7" id="KW-0808">Transferase</keyword>
<dbReference type="BioCyc" id="LACI272621:G1G49-1007-MONOMER"/>
<evidence type="ECO:0000256" key="4">
    <source>
        <dbReference type="ARBA" id="ARBA00022777"/>
    </source>
</evidence>
<dbReference type="AlphaFoldDB" id="Q5FKB7"/>
<dbReference type="OrthoDB" id="9800808at2"/>
<dbReference type="EMBL" id="CP000033">
    <property type="protein sequence ID" value="AAV42857.1"/>
    <property type="molecule type" value="Genomic_DNA"/>
</dbReference>
<name>Q5FKB7_LACAC</name>
<gene>
    <name evidence="7" type="ordered locus">LBA1007</name>
</gene>
<proteinExistence type="predicted"/>
<evidence type="ECO:0000256" key="3">
    <source>
        <dbReference type="ARBA" id="ARBA00022741"/>
    </source>
</evidence>
<dbReference type="KEGG" id="lac:LBA1007"/>
<keyword evidence="8" id="KW-1185">Reference proteome</keyword>
<dbReference type="GO" id="GO:0005524">
    <property type="term" value="F:ATP binding"/>
    <property type="evidence" value="ECO:0007669"/>
    <property type="project" value="UniProtKB-KW"/>
</dbReference>
<reference evidence="7 8" key="1">
    <citation type="journal article" date="2005" name="Proc. Natl. Acad. Sci. U.S.A.">
        <title>Complete genome sequence of the probiotic lactic acid bacterium Lactobacillus acidophilus NCFM.</title>
        <authorList>
            <person name="Altermann E."/>
            <person name="Russell W.M."/>
            <person name="Azcarate-Peril M.A."/>
            <person name="Barrangou R."/>
            <person name="Buck B.L."/>
            <person name="McAuliffe O."/>
            <person name="Souther N."/>
            <person name="Dobson A."/>
            <person name="Duong T."/>
            <person name="Callanan M."/>
            <person name="Lick S."/>
            <person name="Hamrick A."/>
            <person name="Cano R."/>
            <person name="Klaenhammer T.R."/>
        </authorList>
    </citation>
    <scope>NUCLEOTIDE SEQUENCE [LARGE SCALE GENOMIC DNA]</scope>
    <source>
        <strain evidence="8">ATCC 700396 / NCK56 / N2 / NCFM</strain>
    </source>
</reference>
<dbReference type="SUPFAM" id="SSF53613">
    <property type="entry name" value="Ribokinase-like"/>
    <property type="match status" value="1"/>
</dbReference>
<dbReference type="Gene3D" id="3.40.1190.20">
    <property type="match status" value="1"/>
</dbReference>
<dbReference type="Pfam" id="PF08543">
    <property type="entry name" value="Phos_pyr_kin"/>
    <property type="match status" value="1"/>
</dbReference>
<dbReference type="RefSeq" id="WP_011254313.1">
    <property type="nucleotide sequence ID" value="NC_006814.3"/>
</dbReference>
<dbReference type="InterPro" id="IPR004625">
    <property type="entry name" value="PyrdxlKinase"/>
</dbReference>
<dbReference type="Proteomes" id="UP000006381">
    <property type="component" value="Chromosome"/>
</dbReference>
<dbReference type="GO" id="GO:0005829">
    <property type="term" value="C:cytosol"/>
    <property type="evidence" value="ECO:0007669"/>
    <property type="project" value="TreeGrafter"/>
</dbReference>
<dbReference type="CDD" id="cd01173">
    <property type="entry name" value="pyridoxal_pyridoxamine_kinase"/>
    <property type="match status" value="1"/>
</dbReference>
<dbReference type="PANTHER" id="PTHR10534:SF2">
    <property type="entry name" value="PYRIDOXAL KINASE"/>
    <property type="match status" value="1"/>
</dbReference>
<dbReference type="eggNOG" id="COG2240">
    <property type="taxonomic scope" value="Bacteria"/>
</dbReference>
<keyword evidence="3" id="KW-0547">Nucleotide-binding</keyword>
<evidence type="ECO:0000313" key="8">
    <source>
        <dbReference type="Proteomes" id="UP000006381"/>
    </source>
</evidence>
<feature type="domain" description="Pyridoxamine kinase/Phosphomethylpyrimidine kinase" evidence="6">
    <location>
        <begin position="78"/>
        <end position="256"/>
    </location>
</feature>
<dbReference type="PATRIC" id="fig|272621.13.peg.957"/>
<dbReference type="STRING" id="272621.LBA1007"/>
<keyword evidence="4 7" id="KW-0418">Kinase</keyword>